<gene>
    <name evidence="1" type="ORF">PSON_ATCC_30995.1.T0810121</name>
</gene>
<dbReference type="Proteomes" id="UP000692954">
    <property type="component" value="Unassembled WGS sequence"/>
</dbReference>
<accession>A0A8S1PLL9</accession>
<dbReference type="OrthoDB" id="293203at2759"/>
<dbReference type="AlphaFoldDB" id="A0A8S1PLL9"/>
<comment type="caution">
    <text evidence="1">The sequence shown here is derived from an EMBL/GenBank/DDBJ whole genome shotgun (WGS) entry which is preliminary data.</text>
</comment>
<sequence>MSQKFKSPTIISKVHPKVLYGTQDLNAKIIKVFSPFEYMNYIKRRQDYQIKQQELIANLQLNKENYEKLTFSVKQVGVTNDEGRVGSQSQRKYLLKSMESTRLKNSESIQHFQTERVQYQFKAKALSSSRKQKARLSQKQSYVNFLTIPEKSETLIEFKTTSIDKIIKRSRQKKRFPLSQPEPPEIAFAKQQQSQKYLSYSRQLQELKGTLEFNKFL</sequence>
<proteinExistence type="predicted"/>
<protein>
    <submittedName>
        <fullName evidence="1">Uncharacterized protein</fullName>
    </submittedName>
</protein>
<evidence type="ECO:0000313" key="1">
    <source>
        <dbReference type="EMBL" id="CAD8103992.1"/>
    </source>
</evidence>
<evidence type="ECO:0000313" key="2">
    <source>
        <dbReference type="Proteomes" id="UP000692954"/>
    </source>
</evidence>
<organism evidence="1 2">
    <name type="scientific">Paramecium sonneborni</name>
    <dbReference type="NCBI Taxonomy" id="65129"/>
    <lineage>
        <taxon>Eukaryota</taxon>
        <taxon>Sar</taxon>
        <taxon>Alveolata</taxon>
        <taxon>Ciliophora</taxon>
        <taxon>Intramacronucleata</taxon>
        <taxon>Oligohymenophorea</taxon>
        <taxon>Peniculida</taxon>
        <taxon>Parameciidae</taxon>
        <taxon>Paramecium</taxon>
    </lineage>
</organism>
<reference evidence="1" key="1">
    <citation type="submission" date="2021-01" db="EMBL/GenBank/DDBJ databases">
        <authorList>
            <consortium name="Genoscope - CEA"/>
            <person name="William W."/>
        </authorList>
    </citation>
    <scope>NUCLEOTIDE SEQUENCE</scope>
</reference>
<dbReference type="EMBL" id="CAJJDN010000081">
    <property type="protein sequence ID" value="CAD8103992.1"/>
    <property type="molecule type" value="Genomic_DNA"/>
</dbReference>
<name>A0A8S1PLL9_9CILI</name>
<keyword evidence="2" id="KW-1185">Reference proteome</keyword>